<dbReference type="RefSeq" id="WP_183974336.1">
    <property type="nucleotide sequence ID" value="NZ_JACIBY010000005.1"/>
</dbReference>
<dbReference type="AlphaFoldDB" id="A0A7W5ZKS6"/>
<dbReference type="EMBL" id="JACIBY010000005">
    <property type="protein sequence ID" value="MBB3838674.1"/>
    <property type="molecule type" value="Genomic_DNA"/>
</dbReference>
<feature type="domain" description="Sulfatase-modifying factor enzyme-like" evidence="1">
    <location>
        <begin position="36"/>
        <end position="240"/>
    </location>
</feature>
<dbReference type="Pfam" id="PF03781">
    <property type="entry name" value="FGE-sulfatase"/>
    <property type="match status" value="1"/>
</dbReference>
<evidence type="ECO:0000313" key="3">
    <source>
        <dbReference type="Proteomes" id="UP000541352"/>
    </source>
</evidence>
<dbReference type="PANTHER" id="PTHR23150">
    <property type="entry name" value="SULFATASE MODIFYING FACTOR 1, 2"/>
    <property type="match status" value="1"/>
</dbReference>
<reference evidence="2 3" key="1">
    <citation type="submission" date="2020-08" db="EMBL/GenBank/DDBJ databases">
        <title>Genomic Encyclopedia of Type Strains, Phase IV (KMG-IV): sequencing the most valuable type-strain genomes for metagenomic binning, comparative biology and taxonomic classification.</title>
        <authorList>
            <person name="Goeker M."/>
        </authorList>
    </citation>
    <scope>NUCLEOTIDE SEQUENCE [LARGE SCALE GENOMIC DNA]</scope>
    <source>
        <strain evidence="2 3">DSM 17976</strain>
    </source>
</reference>
<sequence length="246" mass="28676">MKDYLQTFPDSPVAFTMIAIDGNMNGDPFKMSDTYRVRLSDFWMDQYPVTQALWEYVMRDTDMVNPSYFKGANRPVENVSWNDIDQLFLPRLNEDTKNNRPANTIYRLPTEAEWEYAARGGKYWDKYPFEYAGSNKLEEVGWYRKNSQNETQVVGLKTSNLLGLYDMSGNVWEWCSDWYDEDFYSSSTAKVSVNPTGPTMGSYRVNRGGGWSYYERNCRSTLRSNDWPGYRDDDVGLRLVLSFSVV</sequence>
<name>A0A7W5ZKS6_9BACT</name>
<accession>A0A7W5ZKS6</accession>
<gene>
    <name evidence="2" type="ORF">FHS57_002680</name>
</gene>
<protein>
    <submittedName>
        <fullName evidence="2">Formylglycine-generating enzyme required for sulfatase activity</fullName>
    </submittedName>
</protein>
<dbReference type="PANTHER" id="PTHR23150:SF19">
    <property type="entry name" value="FORMYLGLYCINE-GENERATING ENZYME"/>
    <property type="match status" value="1"/>
</dbReference>
<comment type="caution">
    <text evidence="2">The sequence shown here is derived from an EMBL/GenBank/DDBJ whole genome shotgun (WGS) entry which is preliminary data.</text>
</comment>
<dbReference type="InterPro" id="IPR051043">
    <property type="entry name" value="Sulfatase_Mod_Factor_Kinase"/>
</dbReference>
<evidence type="ECO:0000259" key="1">
    <source>
        <dbReference type="Pfam" id="PF03781"/>
    </source>
</evidence>
<dbReference type="InterPro" id="IPR042095">
    <property type="entry name" value="SUMF_sf"/>
</dbReference>
<dbReference type="SUPFAM" id="SSF56436">
    <property type="entry name" value="C-type lectin-like"/>
    <property type="match status" value="1"/>
</dbReference>
<dbReference type="Gene3D" id="3.90.1580.10">
    <property type="entry name" value="paralog of FGE (formylglycine-generating enzyme)"/>
    <property type="match status" value="1"/>
</dbReference>
<dbReference type="InterPro" id="IPR016187">
    <property type="entry name" value="CTDL_fold"/>
</dbReference>
<proteinExistence type="predicted"/>
<dbReference type="InterPro" id="IPR005532">
    <property type="entry name" value="SUMF_dom"/>
</dbReference>
<organism evidence="2 3">
    <name type="scientific">Runella defluvii</name>
    <dbReference type="NCBI Taxonomy" id="370973"/>
    <lineage>
        <taxon>Bacteria</taxon>
        <taxon>Pseudomonadati</taxon>
        <taxon>Bacteroidota</taxon>
        <taxon>Cytophagia</taxon>
        <taxon>Cytophagales</taxon>
        <taxon>Spirosomataceae</taxon>
        <taxon>Runella</taxon>
    </lineage>
</organism>
<keyword evidence="3" id="KW-1185">Reference proteome</keyword>
<dbReference type="Proteomes" id="UP000541352">
    <property type="component" value="Unassembled WGS sequence"/>
</dbReference>
<dbReference type="GO" id="GO:0120147">
    <property type="term" value="F:formylglycine-generating oxidase activity"/>
    <property type="evidence" value="ECO:0007669"/>
    <property type="project" value="TreeGrafter"/>
</dbReference>
<evidence type="ECO:0000313" key="2">
    <source>
        <dbReference type="EMBL" id="MBB3838674.1"/>
    </source>
</evidence>